<gene>
    <name evidence="8" type="ORF">SK128_005376</name>
</gene>
<dbReference type="InterPro" id="IPR002557">
    <property type="entry name" value="Chitin-bd_dom"/>
</dbReference>
<evidence type="ECO:0000256" key="1">
    <source>
        <dbReference type="ARBA" id="ARBA00022669"/>
    </source>
</evidence>
<dbReference type="PANTHER" id="PTHR23301:SF106">
    <property type="entry name" value="CHITIN-BINDING TYPE-2 DOMAIN-CONTAINING PROTEIN-RELATED"/>
    <property type="match status" value="1"/>
</dbReference>
<feature type="signal peptide" evidence="6">
    <location>
        <begin position="1"/>
        <end position="21"/>
    </location>
</feature>
<dbReference type="PROSITE" id="PS50940">
    <property type="entry name" value="CHIT_BIND_II"/>
    <property type="match status" value="3"/>
</dbReference>
<dbReference type="PANTHER" id="PTHR23301">
    <property type="entry name" value="CHITIN BINDING PERITROPHIN-A"/>
    <property type="match status" value="1"/>
</dbReference>
<evidence type="ECO:0000313" key="8">
    <source>
        <dbReference type="EMBL" id="KAK7086083.1"/>
    </source>
</evidence>
<accession>A0AAN8XUS0</accession>
<evidence type="ECO:0000256" key="4">
    <source>
        <dbReference type="ARBA" id="ARBA00023157"/>
    </source>
</evidence>
<dbReference type="Pfam" id="PF01607">
    <property type="entry name" value="CBM_14"/>
    <property type="match status" value="2"/>
</dbReference>
<sequence length="288" mass="31000">MNRRELFGIFLLSFYIAFASGQECLANCTGHASNDKVPDPNNCTQYYVCLPGQVPSDDPFSCSVGEEFDPVLGNCTAPYGCKPTCAGSGCHMTCYNVDEYIADPVNCSLFYVCDINGPGAAEACPGSSPFYNPVSGICTQDSSVCCKPSCIPFCEELSIQVPDPKNCSQYYQCNSGPVYPPKACPAGEVFNIGTGRCDPTAKCVEWCSQTGPTTTLSPPSNCIQPSDTTCSNSGFFSVCNTFCIHEYYFCEAAGTTPILQTCTADLLFNPVPEWPYCVLSSNCPYYPP</sequence>
<dbReference type="EMBL" id="JAXCGZ010000381">
    <property type="protein sequence ID" value="KAK7086083.1"/>
    <property type="molecule type" value="Genomic_DNA"/>
</dbReference>
<keyword evidence="3" id="KW-0677">Repeat</keyword>
<dbReference type="AlphaFoldDB" id="A0AAN8XUS0"/>
<evidence type="ECO:0000256" key="2">
    <source>
        <dbReference type="ARBA" id="ARBA00022729"/>
    </source>
</evidence>
<feature type="domain" description="Chitin-binding type-2" evidence="7">
    <location>
        <begin position="151"/>
        <end position="205"/>
    </location>
</feature>
<dbReference type="Proteomes" id="UP001381693">
    <property type="component" value="Unassembled WGS sequence"/>
</dbReference>
<feature type="domain" description="Chitin-binding type-2" evidence="7">
    <location>
        <begin position="25"/>
        <end position="83"/>
    </location>
</feature>
<name>A0AAN8XUS0_HALRR</name>
<evidence type="ECO:0000256" key="5">
    <source>
        <dbReference type="ARBA" id="ARBA00023180"/>
    </source>
</evidence>
<dbReference type="SUPFAM" id="SSF57625">
    <property type="entry name" value="Invertebrate chitin-binding proteins"/>
    <property type="match status" value="3"/>
</dbReference>
<dbReference type="Gene3D" id="2.170.140.10">
    <property type="entry name" value="Chitin binding domain"/>
    <property type="match status" value="2"/>
</dbReference>
<feature type="domain" description="Chitin-binding type-2" evidence="7">
    <location>
        <begin position="91"/>
        <end position="148"/>
    </location>
</feature>
<keyword evidence="4" id="KW-1015">Disulfide bond</keyword>
<dbReference type="GO" id="GO:0008061">
    <property type="term" value="F:chitin binding"/>
    <property type="evidence" value="ECO:0007669"/>
    <property type="project" value="UniProtKB-KW"/>
</dbReference>
<feature type="chain" id="PRO_5042867827" description="Chitin-binding type-2 domain-containing protein" evidence="6">
    <location>
        <begin position="22"/>
        <end position="288"/>
    </location>
</feature>
<evidence type="ECO:0000256" key="6">
    <source>
        <dbReference type="SAM" id="SignalP"/>
    </source>
</evidence>
<organism evidence="8 9">
    <name type="scientific">Halocaridina rubra</name>
    <name type="common">Hawaiian red shrimp</name>
    <dbReference type="NCBI Taxonomy" id="373956"/>
    <lineage>
        <taxon>Eukaryota</taxon>
        <taxon>Metazoa</taxon>
        <taxon>Ecdysozoa</taxon>
        <taxon>Arthropoda</taxon>
        <taxon>Crustacea</taxon>
        <taxon>Multicrustacea</taxon>
        <taxon>Malacostraca</taxon>
        <taxon>Eumalacostraca</taxon>
        <taxon>Eucarida</taxon>
        <taxon>Decapoda</taxon>
        <taxon>Pleocyemata</taxon>
        <taxon>Caridea</taxon>
        <taxon>Atyoidea</taxon>
        <taxon>Atyidae</taxon>
        <taxon>Halocaridina</taxon>
    </lineage>
</organism>
<dbReference type="GO" id="GO:0005576">
    <property type="term" value="C:extracellular region"/>
    <property type="evidence" value="ECO:0007669"/>
    <property type="project" value="InterPro"/>
</dbReference>
<keyword evidence="1" id="KW-0147">Chitin-binding</keyword>
<evidence type="ECO:0000256" key="3">
    <source>
        <dbReference type="ARBA" id="ARBA00022737"/>
    </source>
</evidence>
<dbReference type="SMART" id="SM00494">
    <property type="entry name" value="ChtBD2"/>
    <property type="match status" value="4"/>
</dbReference>
<evidence type="ECO:0000259" key="7">
    <source>
        <dbReference type="PROSITE" id="PS50940"/>
    </source>
</evidence>
<dbReference type="InterPro" id="IPR051940">
    <property type="entry name" value="Chitin_bind-dev_reg"/>
</dbReference>
<keyword evidence="2 6" id="KW-0732">Signal</keyword>
<reference evidence="8 9" key="1">
    <citation type="submission" date="2023-11" db="EMBL/GenBank/DDBJ databases">
        <title>Halocaridina rubra genome assembly.</title>
        <authorList>
            <person name="Smith C."/>
        </authorList>
    </citation>
    <scope>NUCLEOTIDE SEQUENCE [LARGE SCALE GENOMIC DNA]</scope>
    <source>
        <strain evidence="8">EP-1</strain>
        <tissue evidence="8">Whole</tissue>
    </source>
</reference>
<comment type="caution">
    <text evidence="8">The sequence shown here is derived from an EMBL/GenBank/DDBJ whole genome shotgun (WGS) entry which is preliminary data.</text>
</comment>
<proteinExistence type="predicted"/>
<keyword evidence="5" id="KW-0325">Glycoprotein</keyword>
<keyword evidence="9" id="KW-1185">Reference proteome</keyword>
<protein>
    <recommendedName>
        <fullName evidence="7">Chitin-binding type-2 domain-containing protein</fullName>
    </recommendedName>
</protein>
<dbReference type="InterPro" id="IPR036508">
    <property type="entry name" value="Chitin-bd_dom_sf"/>
</dbReference>
<evidence type="ECO:0000313" key="9">
    <source>
        <dbReference type="Proteomes" id="UP001381693"/>
    </source>
</evidence>